<dbReference type="Proteomes" id="UP000324222">
    <property type="component" value="Unassembled WGS sequence"/>
</dbReference>
<dbReference type="AlphaFoldDB" id="A0A5B7GYI6"/>
<feature type="region of interest" description="Disordered" evidence="1">
    <location>
        <begin position="92"/>
        <end position="116"/>
    </location>
</feature>
<gene>
    <name evidence="2" type="ORF">E2C01_056718</name>
</gene>
<protein>
    <submittedName>
        <fullName evidence="2">Uncharacterized protein</fullName>
    </submittedName>
</protein>
<name>A0A5B7GYI6_PORTR</name>
<proteinExistence type="predicted"/>
<feature type="region of interest" description="Disordered" evidence="1">
    <location>
        <begin position="40"/>
        <end position="60"/>
    </location>
</feature>
<organism evidence="2 3">
    <name type="scientific">Portunus trituberculatus</name>
    <name type="common">Swimming crab</name>
    <name type="synonym">Neptunus trituberculatus</name>
    <dbReference type="NCBI Taxonomy" id="210409"/>
    <lineage>
        <taxon>Eukaryota</taxon>
        <taxon>Metazoa</taxon>
        <taxon>Ecdysozoa</taxon>
        <taxon>Arthropoda</taxon>
        <taxon>Crustacea</taxon>
        <taxon>Multicrustacea</taxon>
        <taxon>Malacostraca</taxon>
        <taxon>Eumalacostraca</taxon>
        <taxon>Eucarida</taxon>
        <taxon>Decapoda</taxon>
        <taxon>Pleocyemata</taxon>
        <taxon>Brachyura</taxon>
        <taxon>Eubrachyura</taxon>
        <taxon>Portunoidea</taxon>
        <taxon>Portunidae</taxon>
        <taxon>Portuninae</taxon>
        <taxon>Portunus</taxon>
    </lineage>
</organism>
<dbReference type="EMBL" id="VSRR010019887">
    <property type="protein sequence ID" value="MPC62629.1"/>
    <property type="molecule type" value="Genomic_DNA"/>
</dbReference>
<reference evidence="2 3" key="1">
    <citation type="submission" date="2019-05" db="EMBL/GenBank/DDBJ databases">
        <title>Another draft genome of Portunus trituberculatus and its Hox gene families provides insights of decapod evolution.</title>
        <authorList>
            <person name="Jeong J.-H."/>
            <person name="Song I."/>
            <person name="Kim S."/>
            <person name="Choi T."/>
            <person name="Kim D."/>
            <person name="Ryu S."/>
            <person name="Kim W."/>
        </authorList>
    </citation>
    <scope>NUCLEOTIDE SEQUENCE [LARGE SCALE GENOMIC DNA]</scope>
    <source>
        <tissue evidence="2">Muscle</tissue>
    </source>
</reference>
<keyword evidence="3" id="KW-1185">Reference proteome</keyword>
<accession>A0A5B7GYI6</accession>
<evidence type="ECO:0000256" key="1">
    <source>
        <dbReference type="SAM" id="MobiDB-lite"/>
    </source>
</evidence>
<evidence type="ECO:0000313" key="3">
    <source>
        <dbReference type="Proteomes" id="UP000324222"/>
    </source>
</evidence>
<sequence>MGPPCCSGTARALRATGFSSARVRILATVRGYERHPLGVTVPKCQNQSPPDSSVRRHRPTPNAFLGNLWVKGDTFRGTSYLKVHPLGDSEKAQPILGPWTGFEPGRLETPWTPKHA</sequence>
<comment type="caution">
    <text evidence="2">The sequence shown here is derived from an EMBL/GenBank/DDBJ whole genome shotgun (WGS) entry which is preliminary data.</text>
</comment>
<evidence type="ECO:0000313" key="2">
    <source>
        <dbReference type="EMBL" id="MPC62629.1"/>
    </source>
</evidence>